<accession>A0AAD6WSR0</accession>
<evidence type="ECO:0000313" key="1">
    <source>
        <dbReference type="EMBL" id="KAJ7019599.1"/>
    </source>
</evidence>
<dbReference type="EMBL" id="JARJCM010000288">
    <property type="protein sequence ID" value="KAJ7019599.1"/>
    <property type="molecule type" value="Genomic_DNA"/>
</dbReference>
<proteinExistence type="predicted"/>
<sequence length="137" mass="14923">MSGVRSSILEISRAVVNCRWNIPGQSPGGSRSIPGCSFGVRLSYGKRGSRKGNEWVVKTTIHDTGAGFQREAGCDCRGVGFDSQGATWGGGGIEFKRKGKEVEEDDVDGEFLKIARDWVPGEDRFDPTTENRPRDDA</sequence>
<keyword evidence="2" id="KW-1185">Reference proteome</keyword>
<dbReference type="Proteomes" id="UP001218188">
    <property type="component" value="Unassembled WGS sequence"/>
</dbReference>
<organism evidence="1 2">
    <name type="scientific">Mycena alexandri</name>
    <dbReference type="NCBI Taxonomy" id="1745969"/>
    <lineage>
        <taxon>Eukaryota</taxon>
        <taxon>Fungi</taxon>
        <taxon>Dikarya</taxon>
        <taxon>Basidiomycota</taxon>
        <taxon>Agaricomycotina</taxon>
        <taxon>Agaricomycetes</taxon>
        <taxon>Agaricomycetidae</taxon>
        <taxon>Agaricales</taxon>
        <taxon>Marasmiineae</taxon>
        <taxon>Mycenaceae</taxon>
        <taxon>Mycena</taxon>
    </lineage>
</organism>
<protein>
    <submittedName>
        <fullName evidence="1">Uncharacterized protein</fullName>
    </submittedName>
</protein>
<name>A0AAD6WSR0_9AGAR</name>
<reference evidence="1" key="1">
    <citation type="submission" date="2023-03" db="EMBL/GenBank/DDBJ databases">
        <title>Massive genome expansion in bonnet fungi (Mycena s.s.) driven by repeated elements and novel gene families across ecological guilds.</title>
        <authorList>
            <consortium name="Lawrence Berkeley National Laboratory"/>
            <person name="Harder C.B."/>
            <person name="Miyauchi S."/>
            <person name="Viragh M."/>
            <person name="Kuo A."/>
            <person name="Thoen E."/>
            <person name="Andreopoulos B."/>
            <person name="Lu D."/>
            <person name="Skrede I."/>
            <person name="Drula E."/>
            <person name="Henrissat B."/>
            <person name="Morin E."/>
            <person name="Kohler A."/>
            <person name="Barry K."/>
            <person name="LaButti K."/>
            <person name="Morin E."/>
            <person name="Salamov A."/>
            <person name="Lipzen A."/>
            <person name="Mereny Z."/>
            <person name="Hegedus B."/>
            <person name="Baldrian P."/>
            <person name="Stursova M."/>
            <person name="Weitz H."/>
            <person name="Taylor A."/>
            <person name="Grigoriev I.V."/>
            <person name="Nagy L.G."/>
            <person name="Martin F."/>
            <person name="Kauserud H."/>
        </authorList>
    </citation>
    <scope>NUCLEOTIDE SEQUENCE</scope>
    <source>
        <strain evidence="1">CBHHK200</strain>
    </source>
</reference>
<evidence type="ECO:0000313" key="2">
    <source>
        <dbReference type="Proteomes" id="UP001218188"/>
    </source>
</evidence>
<dbReference type="AlphaFoldDB" id="A0AAD6WSR0"/>
<comment type="caution">
    <text evidence="1">The sequence shown here is derived from an EMBL/GenBank/DDBJ whole genome shotgun (WGS) entry which is preliminary data.</text>
</comment>
<gene>
    <name evidence="1" type="ORF">C8F04DRAFT_1197516</name>
</gene>